<keyword evidence="2" id="KW-1185">Reference proteome</keyword>
<protein>
    <recommendedName>
        <fullName evidence="4">MSP domain-containing protein</fullName>
    </recommendedName>
</protein>
<dbReference type="KEGG" id="bmy:BM_BM9264"/>
<dbReference type="RefSeq" id="XP_042933746.1">
    <property type="nucleotide sequence ID" value="XM_043077812.1"/>
</dbReference>
<evidence type="ECO:0000313" key="2">
    <source>
        <dbReference type="Proteomes" id="UP000006672"/>
    </source>
</evidence>
<gene>
    <name evidence="1" type="primary">Bm9264</name>
    <name evidence="1" type="ORF">BM_BM9264</name>
</gene>
<dbReference type="Proteomes" id="UP000006672">
    <property type="component" value="Unassembled WGS sequence"/>
</dbReference>
<dbReference type="WBParaSite" id="Bm9264.1">
    <property type="protein sequence ID" value="Bm9264.1"/>
    <property type="gene ID" value="WBGene00229525"/>
</dbReference>
<dbReference type="EMBL" id="CAAKNF010000192">
    <property type="protein sequence ID" value="VIO92633.1"/>
    <property type="molecule type" value="Genomic_DNA"/>
</dbReference>
<reference evidence="1" key="2">
    <citation type="submission" date="2019-04" db="EMBL/GenBank/DDBJ databases">
        <authorList>
            <person name="Howe K."/>
            <person name="Paulini M."/>
            <person name="Williams G."/>
        </authorList>
    </citation>
    <scope>NUCLEOTIDE SEQUENCE [LARGE SCALE GENOMIC DNA]</scope>
    <source>
        <strain evidence="1">FR3</strain>
    </source>
</reference>
<evidence type="ECO:0000313" key="1">
    <source>
        <dbReference type="EMBL" id="VIO92633.1"/>
    </source>
</evidence>
<sequence>MRLKDDERPLLYDRVISTKFLPVIDIPNAARVKLILYNVNDRPIIYKFKCETKALITAEPHASGTIPAHGFNCCLLTWRRAPEINNWKDMKSTSLLMITEFEGSDDPNINEHTVTRIKCRISSSAMCNSTKPPEEHITFKSSLDSVVPRSSGVESRIIAPITGLKHLSNTSQISSKNLMTVNKRQLSSTSSTSERSTGFYMEAKGTIIIALIIKLLKIISDRQILNTYIDDESNFDEVIVPGNEIEEKNAANLINIACYDHDGVPFPGFLCPLIKIMAHEYGNWRSKIIENLTCEDLMDLNTHPCNHNNSSCVLMALPNSHLILGCMDDSTGKFVAPQKWLGNNKKYANYLFDFRVDNPLRLSQHCKKYKDGRPVCLRNNLFYRKFPILQQLTCCCKGDFCADILFDQSGFNPLPFLHVSVDLKSLINSND</sequence>
<evidence type="ECO:0000313" key="3">
    <source>
        <dbReference type="WBParaSite" id="Bm9264.1"/>
    </source>
</evidence>
<proteinExistence type="predicted"/>
<organism evidence="1">
    <name type="scientific">Brugia malayi</name>
    <name type="common">Filarial nematode worm</name>
    <dbReference type="NCBI Taxonomy" id="6279"/>
    <lineage>
        <taxon>Eukaryota</taxon>
        <taxon>Metazoa</taxon>
        <taxon>Ecdysozoa</taxon>
        <taxon>Nematoda</taxon>
        <taxon>Chromadorea</taxon>
        <taxon>Rhabditida</taxon>
        <taxon>Spirurina</taxon>
        <taxon>Spiruromorpha</taxon>
        <taxon>Filarioidea</taxon>
        <taxon>Onchocercidae</taxon>
        <taxon>Brugia</taxon>
    </lineage>
</organism>
<dbReference type="CTD" id="66060398"/>
<evidence type="ECO:0008006" key="4">
    <source>
        <dbReference type="Google" id="ProtNLM"/>
    </source>
</evidence>
<name>A0A4E9F726_BRUMA</name>
<reference evidence="2" key="1">
    <citation type="journal article" date="2007" name="Science">
        <title>Draft genome of the filarial nematode parasite Brugia malayi.</title>
        <authorList>
            <person name="Ghedin E."/>
            <person name="Wang S."/>
            <person name="Spiro D."/>
            <person name="Caler E."/>
            <person name="Zhao Q."/>
            <person name="Crabtree J."/>
            <person name="Allen J.E."/>
            <person name="Delcher A.L."/>
            <person name="Guiliano D.B."/>
            <person name="Miranda-Saavedra D."/>
            <person name="Angiuoli S.V."/>
            <person name="Creasy T."/>
            <person name="Amedeo P."/>
            <person name="Haas B."/>
            <person name="El-Sayed N.M."/>
            <person name="Wortman J.R."/>
            <person name="Feldblyum T."/>
            <person name="Tallon L."/>
            <person name="Schatz M."/>
            <person name="Shumway M."/>
            <person name="Koo H."/>
            <person name="Salzberg S.L."/>
            <person name="Schobel S."/>
            <person name="Pertea M."/>
            <person name="Pop M."/>
            <person name="White O."/>
            <person name="Barton G.J."/>
            <person name="Carlow C.K."/>
            <person name="Crawford M.J."/>
            <person name="Daub J."/>
            <person name="Dimmic M.W."/>
            <person name="Estes C.F."/>
            <person name="Foster J.M."/>
            <person name="Ganatra M."/>
            <person name="Gregory W.F."/>
            <person name="Johnson N.M."/>
            <person name="Jin J."/>
            <person name="Komuniecki R."/>
            <person name="Korf I."/>
            <person name="Kumar S."/>
            <person name="Laney S."/>
            <person name="Li B.W."/>
            <person name="Li W."/>
            <person name="Lindblom T.H."/>
            <person name="Lustigman S."/>
            <person name="Ma D."/>
            <person name="Maina C.V."/>
            <person name="Martin D.M."/>
            <person name="McCarter J.P."/>
            <person name="McReynolds L."/>
            <person name="Mitreva M."/>
            <person name="Nutman T.B."/>
            <person name="Parkinson J."/>
            <person name="Peregrin-Alvarez J.M."/>
            <person name="Poole C."/>
            <person name="Ren Q."/>
            <person name="Saunders L."/>
            <person name="Sluder A.E."/>
            <person name="Smith K."/>
            <person name="Stanke M."/>
            <person name="Unnasch T.R."/>
            <person name="Ware J."/>
            <person name="Wei A.D."/>
            <person name="Weil G."/>
            <person name="Williams D.J."/>
            <person name="Zhang Y."/>
            <person name="Williams S.A."/>
            <person name="Fraser-Liggett C."/>
            <person name="Slatko B."/>
            <person name="Blaxter M.L."/>
            <person name="Scott A.L."/>
        </authorList>
    </citation>
    <scope>NUCLEOTIDE SEQUENCE</scope>
    <source>
        <strain evidence="2">FR3</strain>
    </source>
</reference>
<dbReference type="OrthoDB" id="5835526at2759"/>
<accession>A0A8L7TLR8</accession>
<dbReference type="AlphaFoldDB" id="A0A4E9F726"/>
<accession>A0A4E9F726</accession>
<reference evidence="3" key="3">
    <citation type="submission" date="2022-04" db="UniProtKB">
        <authorList>
            <consortium name="WormBaseParasite"/>
        </authorList>
    </citation>
    <scope>IDENTIFICATION</scope>
</reference>
<dbReference type="GeneID" id="66060398"/>